<evidence type="ECO:0000256" key="4">
    <source>
        <dbReference type="ARBA" id="ARBA00011209"/>
    </source>
</evidence>
<dbReference type="Pfam" id="PF01409">
    <property type="entry name" value="tRNA-synt_2d"/>
    <property type="match status" value="1"/>
</dbReference>
<evidence type="ECO:0000256" key="8">
    <source>
        <dbReference type="ARBA" id="ARBA00022598"/>
    </source>
</evidence>
<reference evidence="18" key="1">
    <citation type="submission" date="2018-05" db="EMBL/GenBank/DDBJ databases">
        <authorList>
            <person name="Lanie J.A."/>
            <person name="Ng W.-L."/>
            <person name="Kazmierczak K.M."/>
            <person name="Andrzejewski T.M."/>
            <person name="Davidsen T.M."/>
            <person name="Wayne K.J."/>
            <person name="Tettelin H."/>
            <person name="Glass J.I."/>
            <person name="Rusch D."/>
            <person name="Podicherti R."/>
            <person name="Tsui H.-C.T."/>
            <person name="Winkler M.E."/>
        </authorList>
    </citation>
    <scope>NUCLEOTIDE SEQUENCE</scope>
</reference>
<evidence type="ECO:0000256" key="13">
    <source>
        <dbReference type="ARBA" id="ARBA00022917"/>
    </source>
</evidence>
<evidence type="ECO:0000256" key="5">
    <source>
        <dbReference type="ARBA" id="ARBA00012814"/>
    </source>
</evidence>
<dbReference type="PANTHER" id="PTHR11538">
    <property type="entry name" value="PHENYLALANYL-TRNA SYNTHETASE"/>
    <property type="match status" value="1"/>
</dbReference>
<comment type="similarity">
    <text evidence="3">Belongs to the class-II aminoacyl-tRNA synthetase family. Phe-tRNA synthetase alpha subunit type 1 subfamily.</text>
</comment>
<evidence type="ECO:0000313" key="18">
    <source>
        <dbReference type="EMBL" id="SVA05622.1"/>
    </source>
</evidence>
<feature type="domain" description="Aminoacyl-transfer RNA synthetases class-II family profile" evidence="17">
    <location>
        <begin position="110"/>
        <end position="353"/>
    </location>
</feature>
<dbReference type="EC" id="6.1.1.20" evidence="5"/>
<organism evidence="18">
    <name type="scientific">marine metagenome</name>
    <dbReference type="NCBI Taxonomy" id="408172"/>
    <lineage>
        <taxon>unclassified sequences</taxon>
        <taxon>metagenomes</taxon>
        <taxon>ecological metagenomes</taxon>
    </lineage>
</organism>
<comment type="subcellular location">
    <subcellularLocation>
        <location evidence="2">Cytoplasm</location>
    </subcellularLocation>
</comment>
<dbReference type="InterPro" id="IPR022911">
    <property type="entry name" value="Phe_tRNA_ligase_alpha1_bac"/>
</dbReference>
<name>A0A381SNN0_9ZZZZ</name>
<dbReference type="InterPro" id="IPR002319">
    <property type="entry name" value="Phenylalanyl-tRNA_Synthase"/>
</dbReference>
<evidence type="ECO:0000256" key="7">
    <source>
        <dbReference type="ARBA" id="ARBA00022490"/>
    </source>
</evidence>
<evidence type="ECO:0000256" key="1">
    <source>
        <dbReference type="ARBA" id="ARBA00001946"/>
    </source>
</evidence>
<dbReference type="InterPro" id="IPR010978">
    <property type="entry name" value="tRNA-bd_arm"/>
</dbReference>
<dbReference type="HAMAP" id="MF_00281">
    <property type="entry name" value="Phe_tRNA_synth_alpha1"/>
    <property type="match status" value="1"/>
</dbReference>
<evidence type="ECO:0000256" key="9">
    <source>
        <dbReference type="ARBA" id="ARBA00022723"/>
    </source>
</evidence>
<evidence type="ECO:0000256" key="16">
    <source>
        <dbReference type="ARBA" id="ARBA00049255"/>
    </source>
</evidence>
<dbReference type="PROSITE" id="PS50862">
    <property type="entry name" value="AA_TRNA_LIGASE_II"/>
    <property type="match status" value="1"/>
</dbReference>
<keyword evidence="10" id="KW-0547">Nucleotide-binding</keyword>
<dbReference type="SUPFAM" id="SSF46589">
    <property type="entry name" value="tRNA-binding arm"/>
    <property type="match status" value="1"/>
</dbReference>
<dbReference type="AlphaFoldDB" id="A0A381SNN0"/>
<keyword evidence="7" id="KW-0963">Cytoplasm</keyword>
<dbReference type="InterPro" id="IPR045864">
    <property type="entry name" value="aa-tRNA-synth_II/BPL/LPL"/>
</dbReference>
<evidence type="ECO:0000256" key="11">
    <source>
        <dbReference type="ARBA" id="ARBA00022840"/>
    </source>
</evidence>
<evidence type="ECO:0000256" key="10">
    <source>
        <dbReference type="ARBA" id="ARBA00022741"/>
    </source>
</evidence>
<keyword evidence="13" id="KW-0648">Protein biosynthesis</keyword>
<dbReference type="Pfam" id="PF02912">
    <property type="entry name" value="Phe_tRNA-synt_N"/>
    <property type="match status" value="1"/>
</dbReference>
<keyword evidence="11" id="KW-0067">ATP-binding</keyword>
<dbReference type="NCBIfam" id="TIGR00468">
    <property type="entry name" value="pheS"/>
    <property type="match status" value="1"/>
</dbReference>
<dbReference type="SUPFAM" id="SSF55681">
    <property type="entry name" value="Class II aaRS and biotin synthetases"/>
    <property type="match status" value="1"/>
</dbReference>
<dbReference type="GO" id="GO:0046872">
    <property type="term" value="F:metal ion binding"/>
    <property type="evidence" value="ECO:0007669"/>
    <property type="project" value="UniProtKB-KW"/>
</dbReference>
<sequence>MTDARAINDLRTRFQTDLAQSSTSQELQTVRDRYLGRKGGVIATLMKEVASAPADERPALGRLANELKRDIDLAIRERRTATGVGGQATSTVDVSLPGRGAVTGSRHPLTALREQIETIFAKMGFTALEGPEVEDEYHNFEALNMPRDHPARDMQDTLYLAEPLEPSAAPGPHNQPRTLLRTHTSGMQIRYMEEHEPPIRIIAPGPVYRRDNLDVTHTPMFHQIEGLLVGEGVTMADLKGTLEAFLRELFDPDTKVLFRPSFFPYTEPSAEVFIGCLFCDGAGCNVCKKTGWLEILGSGMVHAAVFEAVGYDPERYTGWAFGLGIERVAMLKYRVDDIRLFYENDLRFLEQFPA</sequence>
<comment type="catalytic activity">
    <reaction evidence="16">
        <text>tRNA(Phe) + L-phenylalanine + ATP = L-phenylalanyl-tRNA(Phe) + AMP + diphosphate + H(+)</text>
        <dbReference type="Rhea" id="RHEA:19413"/>
        <dbReference type="Rhea" id="RHEA-COMP:9668"/>
        <dbReference type="Rhea" id="RHEA-COMP:9699"/>
        <dbReference type="ChEBI" id="CHEBI:15378"/>
        <dbReference type="ChEBI" id="CHEBI:30616"/>
        <dbReference type="ChEBI" id="CHEBI:33019"/>
        <dbReference type="ChEBI" id="CHEBI:58095"/>
        <dbReference type="ChEBI" id="CHEBI:78442"/>
        <dbReference type="ChEBI" id="CHEBI:78531"/>
        <dbReference type="ChEBI" id="CHEBI:456215"/>
        <dbReference type="EC" id="6.1.1.20"/>
    </reaction>
</comment>
<comment type="cofactor">
    <cofactor evidence="1">
        <name>Mg(2+)</name>
        <dbReference type="ChEBI" id="CHEBI:18420"/>
    </cofactor>
</comment>
<dbReference type="CDD" id="cd00496">
    <property type="entry name" value="PheRS_alpha_core"/>
    <property type="match status" value="1"/>
</dbReference>
<evidence type="ECO:0000256" key="6">
    <source>
        <dbReference type="ARBA" id="ARBA00015409"/>
    </source>
</evidence>
<evidence type="ECO:0000256" key="15">
    <source>
        <dbReference type="ARBA" id="ARBA00030612"/>
    </source>
</evidence>
<dbReference type="PANTHER" id="PTHR11538:SF41">
    <property type="entry name" value="PHENYLALANINE--TRNA LIGASE, MITOCHONDRIAL"/>
    <property type="match status" value="1"/>
</dbReference>
<dbReference type="InterPro" id="IPR006195">
    <property type="entry name" value="aa-tRNA-synth_II"/>
</dbReference>
<evidence type="ECO:0000256" key="3">
    <source>
        <dbReference type="ARBA" id="ARBA00010207"/>
    </source>
</evidence>
<evidence type="ECO:0000256" key="2">
    <source>
        <dbReference type="ARBA" id="ARBA00004496"/>
    </source>
</evidence>
<dbReference type="InterPro" id="IPR004188">
    <property type="entry name" value="Phe-tRNA_ligase_II_N"/>
</dbReference>
<dbReference type="GO" id="GO:0004826">
    <property type="term" value="F:phenylalanine-tRNA ligase activity"/>
    <property type="evidence" value="ECO:0007669"/>
    <property type="project" value="UniProtKB-EC"/>
</dbReference>
<proteinExistence type="inferred from homology"/>
<evidence type="ECO:0000259" key="17">
    <source>
        <dbReference type="PROSITE" id="PS50862"/>
    </source>
</evidence>
<comment type="subunit">
    <text evidence="4">Tetramer of two alpha and two beta subunits.</text>
</comment>
<gene>
    <name evidence="18" type="ORF">METZ01_LOCUS58476</name>
</gene>
<dbReference type="GO" id="GO:0005737">
    <property type="term" value="C:cytoplasm"/>
    <property type="evidence" value="ECO:0007669"/>
    <property type="project" value="UniProtKB-SubCell"/>
</dbReference>
<keyword evidence="9" id="KW-0479">Metal-binding</keyword>
<dbReference type="InterPro" id="IPR004529">
    <property type="entry name" value="Phe-tRNA-synth_IIc_asu"/>
</dbReference>
<dbReference type="GO" id="GO:0005524">
    <property type="term" value="F:ATP binding"/>
    <property type="evidence" value="ECO:0007669"/>
    <property type="project" value="UniProtKB-KW"/>
</dbReference>
<accession>A0A381SNN0</accession>
<dbReference type="EMBL" id="UINC01003359">
    <property type="protein sequence ID" value="SVA05622.1"/>
    <property type="molecule type" value="Genomic_DNA"/>
</dbReference>
<keyword evidence="14" id="KW-0030">Aminoacyl-tRNA synthetase</keyword>
<keyword evidence="12" id="KW-0460">Magnesium</keyword>
<dbReference type="GO" id="GO:0000049">
    <property type="term" value="F:tRNA binding"/>
    <property type="evidence" value="ECO:0007669"/>
    <property type="project" value="InterPro"/>
</dbReference>
<evidence type="ECO:0000256" key="12">
    <source>
        <dbReference type="ARBA" id="ARBA00022842"/>
    </source>
</evidence>
<dbReference type="Gene3D" id="3.30.930.10">
    <property type="entry name" value="Bira Bifunctional Protein, Domain 2"/>
    <property type="match status" value="1"/>
</dbReference>
<dbReference type="GO" id="GO:0006432">
    <property type="term" value="P:phenylalanyl-tRNA aminoacylation"/>
    <property type="evidence" value="ECO:0007669"/>
    <property type="project" value="InterPro"/>
</dbReference>
<protein>
    <recommendedName>
        <fullName evidence="6">Phenylalanine--tRNA ligase alpha subunit</fullName>
        <ecNumber evidence="5">6.1.1.20</ecNumber>
    </recommendedName>
    <alternativeName>
        <fullName evidence="15">Phenylalanyl-tRNA synthetase alpha subunit</fullName>
    </alternativeName>
</protein>
<evidence type="ECO:0000256" key="14">
    <source>
        <dbReference type="ARBA" id="ARBA00023146"/>
    </source>
</evidence>
<keyword evidence="8" id="KW-0436">Ligase</keyword>